<organism evidence="3 4">
    <name type="scientific">Ditylenchus destructor</name>
    <dbReference type="NCBI Taxonomy" id="166010"/>
    <lineage>
        <taxon>Eukaryota</taxon>
        <taxon>Metazoa</taxon>
        <taxon>Ecdysozoa</taxon>
        <taxon>Nematoda</taxon>
        <taxon>Chromadorea</taxon>
        <taxon>Rhabditida</taxon>
        <taxon>Tylenchina</taxon>
        <taxon>Tylenchomorpha</taxon>
        <taxon>Sphaerularioidea</taxon>
        <taxon>Anguinidae</taxon>
        <taxon>Anguininae</taxon>
        <taxon>Ditylenchus</taxon>
    </lineage>
</organism>
<keyword evidence="1" id="KW-1133">Transmembrane helix</keyword>
<evidence type="ECO:0000256" key="1">
    <source>
        <dbReference type="SAM" id="Phobius"/>
    </source>
</evidence>
<name>A0AAD4QRT3_9BILA</name>
<feature type="transmembrane region" description="Helical" evidence="1">
    <location>
        <begin position="478"/>
        <end position="498"/>
    </location>
</feature>
<dbReference type="Proteomes" id="UP001201812">
    <property type="component" value="Unassembled WGS sequence"/>
</dbReference>
<protein>
    <submittedName>
        <fullName evidence="3">Uncharacterized protein</fullName>
    </submittedName>
</protein>
<comment type="caution">
    <text evidence="3">The sequence shown here is derived from an EMBL/GenBank/DDBJ whole genome shotgun (WGS) entry which is preliminary data.</text>
</comment>
<feature type="signal peptide" evidence="2">
    <location>
        <begin position="1"/>
        <end position="22"/>
    </location>
</feature>
<dbReference type="EMBL" id="JAKKPZ010000599">
    <property type="protein sequence ID" value="KAI1693684.1"/>
    <property type="molecule type" value="Genomic_DNA"/>
</dbReference>
<reference evidence="3" key="1">
    <citation type="submission" date="2022-01" db="EMBL/GenBank/DDBJ databases">
        <title>Genome Sequence Resource for Two Populations of Ditylenchus destructor, the Migratory Endoparasitic Phytonematode.</title>
        <authorList>
            <person name="Zhang H."/>
            <person name="Lin R."/>
            <person name="Xie B."/>
        </authorList>
    </citation>
    <scope>NUCLEOTIDE SEQUENCE</scope>
    <source>
        <strain evidence="3">BazhouSP</strain>
    </source>
</reference>
<accession>A0AAD4QRT3</accession>
<keyword evidence="2" id="KW-0732">Signal</keyword>
<evidence type="ECO:0000256" key="2">
    <source>
        <dbReference type="SAM" id="SignalP"/>
    </source>
</evidence>
<evidence type="ECO:0000313" key="4">
    <source>
        <dbReference type="Proteomes" id="UP001201812"/>
    </source>
</evidence>
<keyword evidence="1" id="KW-0472">Membrane</keyword>
<dbReference type="AlphaFoldDB" id="A0AAD4QRT3"/>
<feature type="chain" id="PRO_5041946843" evidence="2">
    <location>
        <begin position="23"/>
        <end position="501"/>
    </location>
</feature>
<sequence length="501" mass="57088">MALYKLLFIYFLVGAVSQIAESDGTVSPEKRLYECTREWEKKNSAGDPNIVPREEYIAWCKDRIYGTTMSPKQLYDECIKEEMDSEDIPLVPSEEIKSYCRTKIYATEPPTMSPKQQYDECIKKLEEMDSEGTALVPREKINLAFRNGCSDICKKFGIVTNYSEVYDGICPEECDNVTQCEVAQDENGQWYVLEDCDVTQCPVIKDVIGQWHVLERESLCQFSCPNDTIRDRVLCICRPKKKSVVEVECEEPGFPGCRDGSYCDTRAGVCRDYNASIHPCLDEECLDGAACDSEINECLWTERRWHMICWPPCKRDECCDLRIMTPFKGFLVFLTIYSMIGLVECDPVECLETCSLFVEMDVNPDTCDKYQTYKKCIISKCDKKYVDRKKEFHKNFETGCGQGSPEPGQNPMQTMTGICGKDCMKDGQELEVPDLKNAGKEVCDAHKELTECMKKDANCKDQVKTQQDAYKMTCGASMISSIGLLCLLFLNLWAALVVNIF</sequence>
<proteinExistence type="predicted"/>
<gene>
    <name evidence="3" type="ORF">DdX_20525</name>
</gene>
<keyword evidence="1" id="KW-0812">Transmembrane</keyword>
<keyword evidence="4" id="KW-1185">Reference proteome</keyword>
<evidence type="ECO:0000313" key="3">
    <source>
        <dbReference type="EMBL" id="KAI1693684.1"/>
    </source>
</evidence>